<dbReference type="AlphaFoldDB" id="A0A6A6PXM0"/>
<evidence type="ECO:0000313" key="3">
    <source>
        <dbReference type="Proteomes" id="UP000799767"/>
    </source>
</evidence>
<keyword evidence="3" id="KW-1185">Reference proteome</keyword>
<dbReference type="InterPro" id="IPR028018">
    <property type="entry name" value="DUF4646"/>
</dbReference>
<gene>
    <name evidence="2" type="ORF">BDY17DRAFT_309527</name>
</gene>
<accession>A0A6A6PXM0</accession>
<reference evidence="2" key="1">
    <citation type="journal article" date="2020" name="Stud. Mycol.">
        <title>101 Dothideomycetes genomes: a test case for predicting lifestyles and emergence of pathogens.</title>
        <authorList>
            <person name="Haridas S."/>
            <person name="Albert R."/>
            <person name="Binder M."/>
            <person name="Bloem J."/>
            <person name="Labutti K."/>
            <person name="Salamov A."/>
            <person name="Andreopoulos B."/>
            <person name="Baker S."/>
            <person name="Barry K."/>
            <person name="Bills G."/>
            <person name="Bluhm B."/>
            <person name="Cannon C."/>
            <person name="Castanera R."/>
            <person name="Culley D."/>
            <person name="Daum C."/>
            <person name="Ezra D."/>
            <person name="Gonzalez J."/>
            <person name="Henrissat B."/>
            <person name="Kuo A."/>
            <person name="Liang C."/>
            <person name="Lipzen A."/>
            <person name="Lutzoni F."/>
            <person name="Magnuson J."/>
            <person name="Mondo S."/>
            <person name="Nolan M."/>
            <person name="Ohm R."/>
            <person name="Pangilinan J."/>
            <person name="Park H.-J."/>
            <person name="Ramirez L."/>
            <person name="Alfaro M."/>
            <person name="Sun H."/>
            <person name="Tritt A."/>
            <person name="Yoshinaga Y."/>
            <person name="Zwiers L.-H."/>
            <person name="Turgeon B."/>
            <person name="Goodwin S."/>
            <person name="Spatafora J."/>
            <person name="Crous P."/>
            <person name="Grigoriev I."/>
        </authorList>
    </citation>
    <scope>NUCLEOTIDE SEQUENCE</scope>
    <source>
        <strain evidence="2">CBS 113389</strain>
    </source>
</reference>
<organism evidence="2 3">
    <name type="scientific">Neohortaea acidophila</name>
    <dbReference type="NCBI Taxonomy" id="245834"/>
    <lineage>
        <taxon>Eukaryota</taxon>
        <taxon>Fungi</taxon>
        <taxon>Dikarya</taxon>
        <taxon>Ascomycota</taxon>
        <taxon>Pezizomycotina</taxon>
        <taxon>Dothideomycetes</taxon>
        <taxon>Dothideomycetidae</taxon>
        <taxon>Mycosphaerellales</taxon>
        <taxon>Teratosphaeriaceae</taxon>
        <taxon>Neohortaea</taxon>
    </lineage>
</organism>
<dbReference type="GeneID" id="54476345"/>
<name>A0A6A6PXM0_9PEZI</name>
<dbReference type="OrthoDB" id="252020at2759"/>
<dbReference type="RefSeq" id="XP_033590813.1">
    <property type="nucleotide sequence ID" value="XM_033735343.1"/>
</dbReference>
<proteinExistence type="predicted"/>
<dbReference type="EMBL" id="MU001634">
    <property type="protein sequence ID" value="KAF2484243.1"/>
    <property type="molecule type" value="Genomic_DNA"/>
</dbReference>
<protein>
    <submittedName>
        <fullName evidence="2">Uncharacterized protein</fullName>
    </submittedName>
</protein>
<dbReference type="Pfam" id="PF15496">
    <property type="entry name" value="DUF4646"/>
    <property type="match status" value="1"/>
</dbReference>
<sequence length="347" mass="38478">MPPTTLGTTTLSNSDAAALSMRTTNSHGTHAIRIKTIGSDLKSGFPYPDALFDLHVHPEKWAAFTQQVIDATKLSASDQGRLWASAAAVALTGMLGTSVLVGRTLNRSLQEKKVKAGLLDMSDGGLGEALQLWNDEYFRPRGLYVHLELSESAMKHPDQKSTTLRKGVLLYSSREDRDRKREERKFVIVVTKLDEDGKPREALRELELAEQEKEDGSDEELVERRQELDASGLVEIGSSDVLENPHAAELPGDTVLPPVELAANEPWLIDKAPLPPSDYVEVEGDNTFLLEKTHLRDDDASNAYEERIINSHHVVRGEDLEPEARLNAQRQNEAPPAPRMAEQEHVT</sequence>
<dbReference type="Proteomes" id="UP000799767">
    <property type="component" value="Unassembled WGS sequence"/>
</dbReference>
<evidence type="ECO:0000256" key="1">
    <source>
        <dbReference type="SAM" id="MobiDB-lite"/>
    </source>
</evidence>
<feature type="region of interest" description="Disordered" evidence="1">
    <location>
        <begin position="318"/>
        <end position="347"/>
    </location>
</feature>
<evidence type="ECO:0000313" key="2">
    <source>
        <dbReference type="EMBL" id="KAF2484243.1"/>
    </source>
</evidence>